<sequence length="183" mass="21541">LFEAGKCFMFPLNRGYNSCQISASEDIIIIIDGRVLIQGIWKGFKTLMQHYPHARRIWLTRRDIGKLYPSGCDRDPDIDPDLAKPVFIEYFIKYACANDVAVGELVPLTKKEEELLWHFLYKKSMNQIASSYGISRKTLYIHRLRICRKYGFKRFFHLLFIYQRSRHIFTSKISHVDKKASQA</sequence>
<name>A0A6Y3UPY9_SALDZ</name>
<gene>
    <name evidence="1" type="ORF">GBS30_10015</name>
</gene>
<comment type="caution">
    <text evidence="1">The sequence shown here is derived from an EMBL/GenBank/DDBJ whole genome shotgun (WGS) entry which is preliminary data.</text>
</comment>
<dbReference type="GO" id="GO:0003677">
    <property type="term" value="F:DNA binding"/>
    <property type="evidence" value="ECO:0007669"/>
    <property type="project" value="InterPro"/>
</dbReference>
<feature type="non-terminal residue" evidence="1">
    <location>
        <position position="1"/>
    </location>
</feature>
<dbReference type="GO" id="GO:0006355">
    <property type="term" value="P:regulation of DNA-templated transcription"/>
    <property type="evidence" value="ECO:0007669"/>
    <property type="project" value="InterPro"/>
</dbReference>
<reference evidence="1" key="2">
    <citation type="submission" date="2019-10" db="EMBL/GenBank/DDBJ databases">
        <authorList>
            <consortium name="NCBI Pathogen Detection Project"/>
        </authorList>
    </citation>
    <scope>NUCLEOTIDE SEQUENCE</scope>
    <source>
        <strain evidence="1">Salmonella enterica</strain>
    </source>
</reference>
<protein>
    <submittedName>
        <fullName evidence="1">Helix-turn-helix transcriptional regulator</fullName>
    </submittedName>
</protein>
<proteinExistence type="predicted"/>
<accession>A0A6Y3UPY9</accession>
<dbReference type="InterPro" id="IPR036388">
    <property type="entry name" value="WH-like_DNA-bd_sf"/>
</dbReference>
<dbReference type="InterPro" id="IPR016032">
    <property type="entry name" value="Sig_transdc_resp-reg_C-effctor"/>
</dbReference>
<organism evidence="1">
    <name type="scientific">Salmonella diarizonae</name>
    <dbReference type="NCBI Taxonomy" id="59204"/>
    <lineage>
        <taxon>Bacteria</taxon>
        <taxon>Pseudomonadati</taxon>
        <taxon>Pseudomonadota</taxon>
        <taxon>Gammaproteobacteria</taxon>
        <taxon>Enterobacterales</taxon>
        <taxon>Enterobacteriaceae</taxon>
        <taxon>Salmonella</taxon>
    </lineage>
</organism>
<evidence type="ECO:0000313" key="1">
    <source>
        <dbReference type="EMBL" id="HAB5330013.1"/>
    </source>
</evidence>
<reference evidence="1" key="1">
    <citation type="journal article" date="2018" name="Genome Biol.">
        <title>SKESA: strategic k-mer extension for scrupulous assemblies.</title>
        <authorList>
            <person name="Souvorov A."/>
            <person name="Agarwala R."/>
            <person name="Lipman D.J."/>
        </authorList>
    </citation>
    <scope>NUCLEOTIDE SEQUENCE</scope>
    <source>
        <strain evidence="1">Salmonella enterica</strain>
    </source>
</reference>
<dbReference type="AlphaFoldDB" id="A0A6Y3UPY9"/>
<dbReference type="SUPFAM" id="SSF46894">
    <property type="entry name" value="C-terminal effector domain of the bipartite response regulators"/>
    <property type="match status" value="1"/>
</dbReference>
<dbReference type="EMBL" id="DAAHAQ010000058">
    <property type="protein sequence ID" value="HAB5330013.1"/>
    <property type="molecule type" value="Genomic_DNA"/>
</dbReference>
<dbReference type="Gene3D" id="1.10.10.10">
    <property type="entry name" value="Winged helix-like DNA-binding domain superfamily/Winged helix DNA-binding domain"/>
    <property type="match status" value="1"/>
</dbReference>